<dbReference type="EMBL" id="FOCQ01000013">
    <property type="protein sequence ID" value="SEN50187.1"/>
    <property type="molecule type" value="Genomic_DNA"/>
</dbReference>
<feature type="domain" description="Carbohydrate-binding module family 96" evidence="6">
    <location>
        <begin position="285"/>
        <end position="444"/>
    </location>
</feature>
<dbReference type="AlphaFoldDB" id="A0A1H8H381"/>
<dbReference type="InterPro" id="IPR006530">
    <property type="entry name" value="YD"/>
</dbReference>
<evidence type="ECO:0000256" key="2">
    <source>
        <dbReference type="ARBA" id="ARBA00022525"/>
    </source>
</evidence>
<reference evidence="7 8" key="1">
    <citation type="submission" date="2016-10" db="EMBL/GenBank/DDBJ databases">
        <authorList>
            <person name="de Groot N.N."/>
        </authorList>
    </citation>
    <scope>NUCLEOTIDE SEQUENCE [LARGE SCALE GENOMIC DNA]</scope>
    <source>
        <strain evidence="7 8">DSM 46701</strain>
    </source>
</reference>
<dbReference type="OrthoDB" id="41445at2"/>
<feature type="compositionally biased region" description="Polar residues" evidence="4">
    <location>
        <begin position="827"/>
        <end position="838"/>
    </location>
</feature>
<dbReference type="InterPro" id="IPR045351">
    <property type="entry name" value="DUF6531"/>
</dbReference>
<keyword evidence="2" id="KW-0964">Secreted</keyword>
<dbReference type="Gene3D" id="2.60.120.260">
    <property type="entry name" value="Galactose-binding domain-like"/>
    <property type="match status" value="2"/>
</dbReference>
<evidence type="ECO:0000313" key="7">
    <source>
        <dbReference type="EMBL" id="SEN50187.1"/>
    </source>
</evidence>
<dbReference type="InterPro" id="IPR050708">
    <property type="entry name" value="T6SS_VgrG/RHS"/>
</dbReference>
<evidence type="ECO:0000259" key="5">
    <source>
        <dbReference type="Pfam" id="PF20148"/>
    </source>
</evidence>
<evidence type="ECO:0000259" key="6">
    <source>
        <dbReference type="Pfam" id="PF24517"/>
    </source>
</evidence>
<protein>
    <submittedName>
        <fullName evidence="7">YD repeat-containing protein</fullName>
    </submittedName>
</protein>
<keyword evidence="3" id="KW-0732">Signal</keyword>
<feature type="non-terminal residue" evidence="7">
    <location>
        <position position="1173"/>
    </location>
</feature>
<dbReference type="PANTHER" id="PTHR32305:SF15">
    <property type="entry name" value="PROTEIN RHSA-RELATED"/>
    <property type="match status" value="1"/>
</dbReference>
<dbReference type="InterPro" id="IPR055372">
    <property type="entry name" value="CBM96"/>
</dbReference>
<accession>A0A1H8H381</accession>
<evidence type="ECO:0000256" key="1">
    <source>
        <dbReference type="ARBA" id="ARBA00004613"/>
    </source>
</evidence>
<evidence type="ECO:0000256" key="3">
    <source>
        <dbReference type="ARBA" id="ARBA00022729"/>
    </source>
</evidence>
<gene>
    <name evidence="7" type="ORF">SAMN05444955_1131</name>
</gene>
<evidence type="ECO:0000313" key="8">
    <source>
        <dbReference type="Proteomes" id="UP000199695"/>
    </source>
</evidence>
<dbReference type="Gene3D" id="2.180.10.10">
    <property type="entry name" value="RHS repeat-associated core"/>
    <property type="match status" value="2"/>
</dbReference>
<dbReference type="Proteomes" id="UP000199695">
    <property type="component" value="Unassembled WGS sequence"/>
</dbReference>
<name>A0A1H8H381_9BACL</name>
<dbReference type="NCBIfam" id="NF033679">
    <property type="entry name" value="DNRLRE_dom"/>
    <property type="match status" value="1"/>
</dbReference>
<dbReference type="GO" id="GO:0005576">
    <property type="term" value="C:extracellular region"/>
    <property type="evidence" value="ECO:0007669"/>
    <property type="project" value="UniProtKB-SubCell"/>
</dbReference>
<dbReference type="STRING" id="1173111.SAMN05444955_1131"/>
<proteinExistence type="predicted"/>
<dbReference type="Pfam" id="PF20148">
    <property type="entry name" value="DUF6531"/>
    <property type="match status" value="1"/>
</dbReference>
<keyword evidence="8" id="KW-1185">Reference proteome</keyword>
<dbReference type="NCBIfam" id="TIGR01643">
    <property type="entry name" value="YD_repeat_2x"/>
    <property type="match status" value="7"/>
</dbReference>
<sequence>MSQRWMKRLSWISVIVIVSLMGATLLPGYSDAYAADKAKKELFNSRQEVVELRTENSKTFIKGDGKTYIQEEYLEPVHYQEDGAWKEIDNQVVAVSGTKALDPELPYINKANKFRIGFAKQSKSKKLVRFQLGKAKVDFHLIDGANVPAQTKNNKVSYKGIYPETDLVYHTDNSGVKEEWILHKYNGKSTFTMGMNVQHAKPVPQKDGSIQFVDSKGKALFTIPRPVMVDAKDSISHDVKLELRTEGNKTYLDVKADEEWLKDPKRAYPVAIDPSLTIQGTNDTYDAFVGNKDTTVQGTNYGSLTYLITGTYTDYGITRSFIKFQLQPLLSGAQISSARLYLNQYSTVANQQVNLYPVTSNWSSSSVTWNNQPSIGSLLSSTTVGGAGEYSWDLTSLARGWYSGTTKNYGVSLRHQTETNDRKSFRSSDYATDPTQKPKLVITYTISPLGEEPFWTSAATNVNTYNGNFYLPESDLNIPGRGIPASVSRAYNSRANTSGLFGYGWTSNIEQHLYDSGDGPIQYKDADGTLHSFTPNGDGTYDTSQVLQLELKKNADGTYTLTDASQNQYIFTTTGYIWKMIDPNENTTTINYSGALPIRITDASNRISTITYDANNRISRITDPASRTIEYSYNASGDLISVTKKDAAGTSLSTVTYEYETNHNLKGFTDPNGNKKTVTYTADDKVQTLAYPITVGGSVQTATTTFAYDTVNKLTTVTDPKGTKTLYTHNDYGNVVQITQDPAGLNYKQTFTYNNENQLVSQKDANANAANSSATYNYTYDANGNLTKVTNPLNETTTTTYDENNNPIKETDANGNTTTNEYDDKTNQTSTTDPAEKSSATKYDAYGNVIEETSAMSPGSNLANNGSFELDRNADNWPDDWETKAGTATFSWASPGLTTDGVTLGSRSVKISNPQTSAAVGGKLIPYNPAKTYVFSGNVKTVNANGQGTIYVFGYKDGVYQNIAYRSASITGNQDSTRLHVVIHPGDFPAGINQLQIRAYVSAGGKIGDYYFDGLQVEEEFNGAYNVLENGDLERDSDPADNIPDRWLADGSMEISTGVDGIDTTEKHAGNHSFRIVGKSALWKSLRQDVKLSGGAGALLTVSGFSKVQNPNPNGGIYGYIIETYSGTTLQETFTFHFNKSRSHDWEHKTAQIKTTKAFDNIKVYYEYSQQSG</sequence>
<dbReference type="Pfam" id="PF05593">
    <property type="entry name" value="RHS_repeat"/>
    <property type="match status" value="3"/>
</dbReference>
<comment type="subcellular location">
    <subcellularLocation>
        <location evidence="1">Secreted</location>
    </subcellularLocation>
</comment>
<organism evidence="7 8">
    <name type="scientific">Lihuaxuella thermophila</name>
    <dbReference type="NCBI Taxonomy" id="1173111"/>
    <lineage>
        <taxon>Bacteria</taxon>
        <taxon>Bacillati</taxon>
        <taxon>Bacillota</taxon>
        <taxon>Bacilli</taxon>
        <taxon>Bacillales</taxon>
        <taxon>Thermoactinomycetaceae</taxon>
        <taxon>Lihuaxuella</taxon>
    </lineage>
</organism>
<feature type="compositionally biased region" description="Low complexity" evidence="4">
    <location>
        <begin position="789"/>
        <end position="806"/>
    </location>
</feature>
<dbReference type="CDD" id="cd12871">
    <property type="entry name" value="Bacuni_01323_like"/>
    <property type="match status" value="1"/>
</dbReference>
<dbReference type="RefSeq" id="WP_139179504.1">
    <property type="nucleotide sequence ID" value="NZ_FOCQ01000013.1"/>
</dbReference>
<dbReference type="Pfam" id="PF24517">
    <property type="entry name" value="CBM96"/>
    <property type="match status" value="1"/>
</dbReference>
<feature type="domain" description="DUF6531" evidence="5">
    <location>
        <begin position="462"/>
        <end position="533"/>
    </location>
</feature>
<dbReference type="PANTHER" id="PTHR32305">
    <property type="match status" value="1"/>
</dbReference>
<feature type="region of interest" description="Disordered" evidence="4">
    <location>
        <begin position="789"/>
        <end position="838"/>
    </location>
</feature>
<dbReference type="InterPro" id="IPR031325">
    <property type="entry name" value="RHS_repeat"/>
</dbReference>
<evidence type="ECO:0000256" key="4">
    <source>
        <dbReference type="SAM" id="MobiDB-lite"/>
    </source>
</evidence>